<dbReference type="SUPFAM" id="SSF53335">
    <property type="entry name" value="S-adenosyl-L-methionine-dependent methyltransferases"/>
    <property type="match status" value="1"/>
</dbReference>
<sequence length="403" mass="46358">MRSNKIEIASLIDQSKIAAQENLNELLERKKSLEKVAPQFKVVVSDVRDFLEEMKQKLDLEESHIEYDGAAERKRIEKETLGHAEKVMMPLLHPALLSMNDIVRDFTQAEHHVHRNYFQRHLHSLLLLSPFVCRAYSKPLGFPGDYEMMNMLYGDHDVGESLFARLINRYSCRVTAAQAVVDRVPYMLDKMNRAIARNLHREEGVFITSIGSGPAQEVQDLIRTNPHSDRCRVSLVDMAQEALWQCHSRILDLKSTFDSRIDVHYLNRTVHQLIRDPEALAPYTGQDLIYTVGLFDYLPVHIAKRLTQKLCQLLSDQGELVIGNFDVSNDSRYYMEYAAEWYLIHRTPEEMRVLAEEIPSVSEVVVESNDNGAQLYLIIRKDRKLRSLPGKGLIALPAFNKAN</sequence>
<evidence type="ECO:0000313" key="1">
    <source>
        <dbReference type="EMBL" id="NKE73744.1"/>
    </source>
</evidence>
<organism evidence="1 2">
    <name type="scientific">Candidatus Manganitrophus noduliformans</name>
    <dbReference type="NCBI Taxonomy" id="2606439"/>
    <lineage>
        <taxon>Bacteria</taxon>
        <taxon>Pseudomonadati</taxon>
        <taxon>Nitrospirota</taxon>
        <taxon>Nitrospiria</taxon>
        <taxon>Candidatus Troglogloeales</taxon>
        <taxon>Candidatus Manganitrophaceae</taxon>
        <taxon>Candidatus Manganitrophus</taxon>
    </lineage>
</organism>
<comment type="caution">
    <text evidence="1">The sequence shown here is derived from an EMBL/GenBank/DDBJ whole genome shotgun (WGS) entry which is preliminary data.</text>
</comment>
<evidence type="ECO:0000313" key="2">
    <source>
        <dbReference type="Proteomes" id="UP000534783"/>
    </source>
</evidence>
<gene>
    <name evidence="1" type="ORF">MNODULE_23625</name>
</gene>
<dbReference type="RefSeq" id="WP_168063709.1">
    <property type="nucleotide sequence ID" value="NZ_VTOW01000011.1"/>
</dbReference>
<proteinExistence type="predicted"/>
<name>A0A7X6DVB2_9BACT</name>
<accession>A0A7X6DVB2</accession>
<evidence type="ECO:0008006" key="3">
    <source>
        <dbReference type="Google" id="ProtNLM"/>
    </source>
</evidence>
<keyword evidence="2" id="KW-1185">Reference proteome</keyword>
<dbReference type="Proteomes" id="UP000534783">
    <property type="component" value="Unassembled WGS sequence"/>
</dbReference>
<protein>
    <recommendedName>
        <fullName evidence="3">Class I SAM-dependent methyltransferase</fullName>
    </recommendedName>
</protein>
<dbReference type="InterPro" id="IPR029063">
    <property type="entry name" value="SAM-dependent_MTases_sf"/>
</dbReference>
<reference evidence="1 2" key="1">
    <citation type="journal article" date="2020" name="Nature">
        <title>Bacterial chemolithoautotrophy via manganese oxidation.</title>
        <authorList>
            <person name="Yu H."/>
            <person name="Leadbetter J.R."/>
        </authorList>
    </citation>
    <scope>NUCLEOTIDE SEQUENCE [LARGE SCALE GENOMIC DNA]</scope>
    <source>
        <strain evidence="1 2">Mn-1</strain>
    </source>
</reference>
<dbReference type="AlphaFoldDB" id="A0A7X6DVB2"/>
<dbReference type="EMBL" id="VTOW01000011">
    <property type="protein sequence ID" value="NKE73744.1"/>
    <property type="molecule type" value="Genomic_DNA"/>
</dbReference>
<dbReference type="Gene3D" id="3.40.50.150">
    <property type="entry name" value="Vaccinia Virus protein VP39"/>
    <property type="match status" value="1"/>
</dbReference>